<dbReference type="Pfam" id="PF00440">
    <property type="entry name" value="TetR_N"/>
    <property type="match status" value="1"/>
</dbReference>
<dbReference type="InterPro" id="IPR009057">
    <property type="entry name" value="Homeodomain-like_sf"/>
</dbReference>
<dbReference type="PRINTS" id="PR00455">
    <property type="entry name" value="HTHTETR"/>
</dbReference>
<keyword evidence="2 4" id="KW-0238">DNA-binding</keyword>
<dbReference type="PROSITE" id="PS50977">
    <property type="entry name" value="HTH_TETR_2"/>
    <property type="match status" value="1"/>
</dbReference>
<dbReference type="RefSeq" id="WP_130189185.1">
    <property type="nucleotide sequence ID" value="NZ_CP035913.1"/>
</dbReference>
<dbReference type="GO" id="GO:0000976">
    <property type="term" value="F:transcription cis-regulatory region binding"/>
    <property type="evidence" value="ECO:0007669"/>
    <property type="project" value="TreeGrafter"/>
</dbReference>
<name>A0A4P6L370_9BURK</name>
<dbReference type="OrthoDB" id="6684185at2"/>
<evidence type="ECO:0000256" key="3">
    <source>
        <dbReference type="ARBA" id="ARBA00023163"/>
    </source>
</evidence>
<dbReference type="PANTHER" id="PTHR30055:SF234">
    <property type="entry name" value="HTH-TYPE TRANSCRIPTIONAL REGULATOR BETI"/>
    <property type="match status" value="1"/>
</dbReference>
<dbReference type="SUPFAM" id="SSF46689">
    <property type="entry name" value="Homeodomain-like"/>
    <property type="match status" value="1"/>
</dbReference>
<keyword evidence="3" id="KW-0804">Transcription</keyword>
<sequence>MTDYDATVTRPARLTREQSRARTRERLLASAAVVFTREGYAGASIDRIAEEAGYSKGAMYSNFASKDELFFAMFDYYALGQADELCRRLDAVDDADAVIDTACAWADGMRHEPDLRLLVVDMARLARADPAVAARHTKMFDDEWHQVGSRLVKIFPGGASPVPVLQLGALVMDIAYGNATQLHAGLTAGDLIGVALRALRDAYGGRPPAPGKRLA</sequence>
<evidence type="ECO:0000256" key="2">
    <source>
        <dbReference type="ARBA" id="ARBA00023125"/>
    </source>
</evidence>
<keyword evidence="7" id="KW-1185">Reference proteome</keyword>
<evidence type="ECO:0000256" key="4">
    <source>
        <dbReference type="PROSITE-ProRule" id="PRU00335"/>
    </source>
</evidence>
<organism evidence="6 7">
    <name type="scientific">Pseudoduganella lutea</name>
    <dbReference type="NCBI Taxonomy" id="321985"/>
    <lineage>
        <taxon>Bacteria</taxon>
        <taxon>Pseudomonadati</taxon>
        <taxon>Pseudomonadota</taxon>
        <taxon>Betaproteobacteria</taxon>
        <taxon>Burkholderiales</taxon>
        <taxon>Oxalobacteraceae</taxon>
        <taxon>Telluria group</taxon>
        <taxon>Pseudoduganella</taxon>
    </lineage>
</organism>
<dbReference type="Gene3D" id="1.10.357.10">
    <property type="entry name" value="Tetracycline Repressor, domain 2"/>
    <property type="match status" value="1"/>
</dbReference>
<dbReference type="InterPro" id="IPR001647">
    <property type="entry name" value="HTH_TetR"/>
</dbReference>
<feature type="DNA-binding region" description="H-T-H motif" evidence="4">
    <location>
        <begin position="44"/>
        <end position="63"/>
    </location>
</feature>
<dbReference type="GO" id="GO:0003700">
    <property type="term" value="F:DNA-binding transcription factor activity"/>
    <property type="evidence" value="ECO:0007669"/>
    <property type="project" value="TreeGrafter"/>
</dbReference>
<gene>
    <name evidence="6" type="ORF">EWM63_26365</name>
</gene>
<evidence type="ECO:0000256" key="1">
    <source>
        <dbReference type="ARBA" id="ARBA00023015"/>
    </source>
</evidence>
<accession>A0A4P6L370</accession>
<dbReference type="EMBL" id="CP035913">
    <property type="protein sequence ID" value="QBE66076.1"/>
    <property type="molecule type" value="Genomic_DNA"/>
</dbReference>
<dbReference type="KEGG" id="plue:EWM63_26365"/>
<dbReference type="InterPro" id="IPR050109">
    <property type="entry name" value="HTH-type_TetR-like_transc_reg"/>
</dbReference>
<evidence type="ECO:0000313" key="7">
    <source>
        <dbReference type="Proteomes" id="UP000290637"/>
    </source>
</evidence>
<reference evidence="6 7" key="1">
    <citation type="submission" date="2019-02" db="EMBL/GenBank/DDBJ databases">
        <title>Draft Genome Sequences of Six Type Strains of the Genus Massilia.</title>
        <authorList>
            <person name="Miess H."/>
            <person name="Frediansyhah A."/>
            <person name="Gross H."/>
        </authorList>
    </citation>
    <scope>NUCLEOTIDE SEQUENCE [LARGE SCALE GENOMIC DNA]</scope>
    <source>
        <strain evidence="6 7">DSM 17473</strain>
    </source>
</reference>
<feature type="domain" description="HTH tetR-type" evidence="5">
    <location>
        <begin position="21"/>
        <end position="81"/>
    </location>
</feature>
<dbReference type="PANTHER" id="PTHR30055">
    <property type="entry name" value="HTH-TYPE TRANSCRIPTIONAL REGULATOR RUTR"/>
    <property type="match status" value="1"/>
</dbReference>
<evidence type="ECO:0000259" key="5">
    <source>
        <dbReference type="PROSITE" id="PS50977"/>
    </source>
</evidence>
<keyword evidence="1" id="KW-0805">Transcription regulation</keyword>
<evidence type="ECO:0000313" key="6">
    <source>
        <dbReference type="EMBL" id="QBE66076.1"/>
    </source>
</evidence>
<protein>
    <submittedName>
        <fullName evidence="6">TetR/AcrR family transcriptional regulator</fullName>
    </submittedName>
</protein>
<dbReference type="Proteomes" id="UP000290637">
    <property type="component" value="Chromosome"/>
</dbReference>
<dbReference type="AlphaFoldDB" id="A0A4P6L370"/>
<proteinExistence type="predicted"/>